<dbReference type="Proteomes" id="UP000754750">
    <property type="component" value="Unassembled WGS sequence"/>
</dbReference>
<organism evidence="1 2">
    <name type="scientific">Faecalispora sporosphaeroides</name>
    <dbReference type="NCBI Taxonomy" id="1549"/>
    <lineage>
        <taxon>Bacteria</taxon>
        <taxon>Bacillati</taxon>
        <taxon>Bacillota</taxon>
        <taxon>Clostridia</taxon>
        <taxon>Eubacteriales</taxon>
        <taxon>Oscillospiraceae</taxon>
        <taxon>Faecalispora</taxon>
    </lineage>
</organism>
<protein>
    <submittedName>
        <fullName evidence="1">Uncharacterized protein</fullName>
    </submittedName>
</protein>
<sequence>MGLFSSRWQEVFFSTSAQSFFRGQNVLREHGLPFKTKTENRAFRESSNHLGGRSPMPGRVRFGPESGDEYRIFVAEENAAAARFLLQNDERTDG</sequence>
<name>A0A928KXX6_9FIRM</name>
<dbReference type="EMBL" id="SVNY01000005">
    <property type="protein sequence ID" value="MBE6834115.1"/>
    <property type="molecule type" value="Genomic_DNA"/>
</dbReference>
<dbReference type="RefSeq" id="WP_020072075.1">
    <property type="nucleotide sequence ID" value="NZ_JBKWRC010000001.1"/>
</dbReference>
<reference evidence="1" key="1">
    <citation type="submission" date="2019-04" db="EMBL/GenBank/DDBJ databases">
        <title>Evolution of Biomass-Degrading Anaerobic Consortia Revealed by Metagenomics.</title>
        <authorList>
            <person name="Peng X."/>
        </authorList>
    </citation>
    <scope>NUCLEOTIDE SEQUENCE</scope>
    <source>
        <strain evidence="1">SIG551</strain>
    </source>
</reference>
<gene>
    <name evidence="1" type="ORF">E7512_11170</name>
</gene>
<evidence type="ECO:0000313" key="1">
    <source>
        <dbReference type="EMBL" id="MBE6834115.1"/>
    </source>
</evidence>
<comment type="caution">
    <text evidence="1">The sequence shown here is derived from an EMBL/GenBank/DDBJ whole genome shotgun (WGS) entry which is preliminary data.</text>
</comment>
<accession>A0A928KXX6</accession>
<evidence type="ECO:0000313" key="2">
    <source>
        <dbReference type="Proteomes" id="UP000754750"/>
    </source>
</evidence>
<dbReference type="AlphaFoldDB" id="A0A928KXX6"/>
<proteinExistence type="predicted"/>